<comment type="caution">
    <text evidence="2">The sequence shown here is derived from an EMBL/GenBank/DDBJ whole genome shotgun (WGS) entry which is preliminary data.</text>
</comment>
<dbReference type="InterPro" id="IPR008620">
    <property type="entry name" value="FixH"/>
</dbReference>
<gene>
    <name evidence="2" type="ORF">J2851_005724</name>
</gene>
<dbReference type="EMBL" id="JAGINP010000025">
    <property type="protein sequence ID" value="MBP2295910.1"/>
    <property type="molecule type" value="Genomic_DNA"/>
</dbReference>
<dbReference type="Pfam" id="PF05751">
    <property type="entry name" value="FixH"/>
    <property type="match status" value="1"/>
</dbReference>
<dbReference type="Proteomes" id="UP000781958">
    <property type="component" value="Unassembled WGS sequence"/>
</dbReference>
<name>A0ABS4STN5_9PROT</name>
<reference evidence="2 3" key="1">
    <citation type="submission" date="2021-03" db="EMBL/GenBank/DDBJ databases">
        <title>Genomic Encyclopedia of Type Strains, Phase III (KMG-III): the genomes of soil and plant-associated and newly described type strains.</title>
        <authorList>
            <person name="Whitman W."/>
        </authorList>
    </citation>
    <scope>NUCLEOTIDE SEQUENCE [LARGE SCALE GENOMIC DNA]</scope>
    <source>
        <strain evidence="2 3">IMMIB AFH-6</strain>
    </source>
</reference>
<organism evidence="2 3">
    <name type="scientific">Azospirillum rugosum</name>
    <dbReference type="NCBI Taxonomy" id="416170"/>
    <lineage>
        <taxon>Bacteria</taxon>
        <taxon>Pseudomonadati</taxon>
        <taxon>Pseudomonadota</taxon>
        <taxon>Alphaproteobacteria</taxon>
        <taxon>Rhodospirillales</taxon>
        <taxon>Azospirillaceae</taxon>
        <taxon>Azospirillum</taxon>
    </lineage>
</organism>
<protein>
    <submittedName>
        <fullName evidence="2">Nitrogen fixation protein FixH</fullName>
    </submittedName>
</protein>
<sequence length="174" mass="19333">MTMSTDAGNRRLPPRRTGRQPGWYIPWIFVAGFAVVIAVNAVMVHYAVSSWTGVQTEQHFIKGIKYNQDLAGARAQAERGWKVETEFTGTEPQKGVVALTLHDKYGNLLKDAKVKVTFIRPTSEGHDVALDLPYLGEGRFGAPVALPMPGLWDLRVAIEHATGDYQDEKRITVK</sequence>
<keyword evidence="1" id="KW-1133">Transmembrane helix</keyword>
<feature type="transmembrane region" description="Helical" evidence="1">
    <location>
        <begin position="21"/>
        <end position="48"/>
    </location>
</feature>
<evidence type="ECO:0000313" key="2">
    <source>
        <dbReference type="EMBL" id="MBP2295910.1"/>
    </source>
</evidence>
<evidence type="ECO:0000313" key="3">
    <source>
        <dbReference type="Proteomes" id="UP000781958"/>
    </source>
</evidence>
<accession>A0ABS4STN5</accession>
<evidence type="ECO:0000256" key="1">
    <source>
        <dbReference type="SAM" id="Phobius"/>
    </source>
</evidence>
<keyword evidence="1" id="KW-0812">Transmembrane</keyword>
<proteinExistence type="predicted"/>
<keyword evidence="1" id="KW-0472">Membrane</keyword>
<dbReference type="RefSeq" id="WP_209770562.1">
    <property type="nucleotide sequence ID" value="NZ_JAGINP010000025.1"/>
</dbReference>
<keyword evidence="3" id="KW-1185">Reference proteome</keyword>